<evidence type="ECO:0000313" key="5">
    <source>
        <dbReference type="EMBL" id="ABD89188.1"/>
    </source>
</evidence>
<dbReference type="Pfam" id="PF01420">
    <property type="entry name" value="Methylase_S"/>
    <property type="match status" value="1"/>
</dbReference>
<dbReference type="AlphaFoldDB" id="Q210J8"/>
<keyword evidence="2" id="KW-0680">Restriction system</keyword>
<dbReference type="EMBL" id="CP000301">
    <property type="protein sequence ID" value="ABD89188.1"/>
    <property type="molecule type" value="Genomic_DNA"/>
</dbReference>
<sequence>MTGDLPSGWVAAPIDDLRALEPNAITDGPYGSSLKTSHYRSSGARVVRLGNIGFRRFLSADAVYISEDHFKALVKHHVRAGDVLIAALGDPVGRSCIAPSDISPALVKADCFRLRCSPHLSAPFIMLWLNSECAREAFSSAAHGLGRVRINLSDFRTTVVPVPPATEQGRIVAKIDNLSAKSKRSRDHLDHIPQLVEKYKQAILAAAFRGELTHEWRVNNLDQKWPWPECSLSDIANIGTGATPKRGEQRYYSNGNIPWITSGAVKHAVVQAADEYITEAAVRETNCKVFPAGTILMAMYGEGKTRGRVTVLGINAATNQAVAAIQVRADSPAVRDFVVWHLRSGYLELRERAAGGVQPNLNLGIVNAWRIPLPSRDEQMEVVRRVQKAFAWIDRLTIETTSARKLIDRLDQAILAKAFRGELVPQDPNDEPASILLERIKAKRAGSAGHTRRRSARATS</sequence>
<dbReference type="eggNOG" id="COG0732">
    <property type="taxonomic scope" value="Bacteria"/>
</dbReference>
<comment type="similarity">
    <text evidence="1">Belongs to the type-I restriction system S methylase family.</text>
</comment>
<protein>
    <submittedName>
        <fullName evidence="5">Type I restriction enzyme StySPI specificity protein</fullName>
    </submittedName>
</protein>
<dbReference type="STRING" id="316056.RPC_3653"/>
<dbReference type="PANTHER" id="PTHR43140:SF1">
    <property type="entry name" value="TYPE I RESTRICTION ENZYME ECOKI SPECIFICITY SUBUNIT"/>
    <property type="match status" value="1"/>
</dbReference>
<dbReference type="PANTHER" id="PTHR43140">
    <property type="entry name" value="TYPE-1 RESTRICTION ENZYME ECOKI SPECIFICITY PROTEIN"/>
    <property type="match status" value="1"/>
</dbReference>
<dbReference type="InterPro" id="IPR051212">
    <property type="entry name" value="Type-I_RE_S_subunit"/>
</dbReference>
<dbReference type="Gene3D" id="3.90.220.20">
    <property type="entry name" value="DNA methylase specificity domains"/>
    <property type="match status" value="2"/>
</dbReference>
<dbReference type="RefSeq" id="WP_011474070.1">
    <property type="nucleotide sequence ID" value="NC_007925.1"/>
</dbReference>
<evidence type="ECO:0000256" key="3">
    <source>
        <dbReference type="ARBA" id="ARBA00023125"/>
    </source>
</evidence>
<gene>
    <name evidence="5" type="ordered locus">RPC_3653</name>
</gene>
<dbReference type="InterPro" id="IPR000055">
    <property type="entry name" value="Restrct_endonuc_typeI_TRD"/>
</dbReference>
<dbReference type="GO" id="GO:0003677">
    <property type="term" value="F:DNA binding"/>
    <property type="evidence" value="ECO:0007669"/>
    <property type="project" value="UniProtKB-KW"/>
</dbReference>
<dbReference type="REBASE" id="12102">
    <property type="entry name" value="S.RpaBORF3652P"/>
</dbReference>
<dbReference type="HOGENOM" id="CLU_021095_10_2_5"/>
<reference evidence="5" key="1">
    <citation type="submission" date="2006-03" db="EMBL/GenBank/DDBJ databases">
        <title>Complete sequence of Rhodopseudomonas palustris BisB18.</title>
        <authorList>
            <consortium name="US DOE Joint Genome Institute"/>
            <person name="Copeland A."/>
            <person name="Lucas S."/>
            <person name="Lapidus A."/>
            <person name="Barry K."/>
            <person name="Detter J.C."/>
            <person name="Glavina del Rio T."/>
            <person name="Hammon N."/>
            <person name="Israni S."/>
            <person name="Dalin E."/>
            <person name="Tice H."/>
            <person name="Pitluck S."/>
            <person name="Chain P."/>
            <person name="Malfatti S."/>
            <person name="Shin M."/>
            <person name="Vergez L."/>
            <person name="Schmutz J."/>
            <person name="Larimer F."/>
            <person name="Land M."/>
            <person name="Hauser L."/>
            <person name="Pelletier D.A."/>
            <person name="Kyrpides N."/>
            <person name="Anderson I."/>
            <person name="Oda Y."/>
            <person name="Harwood C.S."/>
            <person name="Richardson P."/>
        </authorList>
    </citation>
    <scope>NUCLEOTIDE SEQUENCE [LARGE SCALE GENOMIC DNA]</scope>
    <source>
        <strain evidence="5">BisB18</strain>
    </source>
</reference>
<feature type="domain" description="Type I restriction modification DNA specificity" evidence="4">
    <location>
        <begin position="227"/>
        <end position="391"/>
    </location>
</feature>
<evidence type="ECO:0000259" key="4">
    <source>
        <dbReference type="Pfam" id="PF01420"/>
    </source>
</evidence>
<organism evidence="5">
    <name type="scientific">Rhodopseudomonas palustris (strain BisB18)</name>
    <dbReference type="NCBI Taxonomy" id="316056"/>
    <lineage>
        <taxon>Bacteria</taxon>
        <taxon>Pseudomonadati</taxon>
        <taxon>Pseudomonadota</taxon>
        <taxon>Alphaproteobacteria</taxon>
        <taxon>Hyphomicrobiales</taxon>
        <taxon>Nitrobacteraceae</taxon>
        <taxon>Rhodopseudomonas</taxon>
    </lineage>
</organism>
<evidence type="ECO:0000256" key="2">
    <source>
        <dbReference type="ARBA" id="ARBA00022747"/>
    </source>
</evidence>
<dbReference type="KEGG" id="rpc:RPC_3653"/>
<dbReference type="OrthoDB" id="164285at2"/>
<dbReference type="GO" id="GO:0009307">
    <property type="term" value="P:DNA restriction-modification system"/>
    <property type="evidence" value="ECO:0007669"/>
    <property type="project" value="UniProtKB-KW"/>
</dbReference>
<dbReference type="SUPFAM" id="SSF116734">
    <property type="entry name" value="DNA methylase specificity domain"/>
    <property type="match status" value="2"/>
</dbReference>
<dbReference type="InterPro" id="IPR044946">
    <property type="entry name" value="Restrct_endonuc_typeI_TRD_sf"/>
</dbReference>
<name>Q210J8_RHOPB</name>
<keyword evidence="3" id="KW-0238">DNA-binding</keyword>
<proteinExistence type="inferred from homology"/>
<accession>Q210J8</accession>
<evidence type="ECO:0000256" key="1">
    <source>
        <dbReference type="ARBA" id="ARBA00010923"/>
    </source>
</evidence>